<keyword evidence="2" id="KW-0680">Restriction system</keyword>
<comment type="similarity">
    <text evidence="1">Belongs to the type-I restriction system S methylase family.</text>
</comment>
<feature type="domain" description="Type I restriction modification DNA specificity" evidence="4">
    <location>
        <begin position="259"/>
        <end position="434"/>
    </location>
</feature>
<proteinExistence type="inferred from homology"/>
<evidence type="ECO:0000313" key="5">
    <source>
        <dbReference type="EMBL" id="QQN89107.1"/>
    </source>
</evidence>
<dbReference type="CDD" id="cd17497">
    <property type="entry name" value="RMtype1_S_TteMORF1547P-TRD2-CR2_like"/>
    <property type="match status" value="1"/>
</dbReference>
<sequence>MSLDNLPETWLSTKLVDVCEIILGQSPEGTSVNQDKQGIVFYQGKTEFGKLHPTPRNYCTAPKKIAEKNDILLSVRAPVGPTNVANETTAIGRGLAAIRSPLNISFSYVLYYFKYLEPWLSQQGTGTTFKAISGEFIRNLDFIVPTEVEQQEIVRQLDVMLAQVEQIKARLDAIPAILKKFRQSVLADAVSGKLTEEWRKSNPHTISIETIESCRLNKWWLEKQKDLLSKGKKVTEKDKAKYKPAYLPESNFYGAIPPEWSLCTIDHLFDVTKLAGFEFTKFVKYHDDYDIPVIKAENVGKNGFKETQFSKVEKTVVDALPRSSIFGNELLIVFVGAGTGQVGRVPNNRRYFLGPNVALVKPNLCDLINSEFFEYLLRSLSGQDSLLSFAKGAAQPSLSMDQIRHATIVVPPIEEQEVILASIKILFNKASQIESLVNIAQKRVNLLTQSILAKAFSGELTAEWREQHQELITGINSAESLLAKIQKEREASKPVKKTRVKKAK</sequence>
<evidence type="ECO:0000256" key="2">
    <source>
        <dbReference type="ARBA" id="ARBA00022747"/>
    </source>
</evidence>
<accession>A0A7T7WLE2</accession>
<name>A0A7T7WLE2_9GAMM</name>
<dbReference type="Proteomes" id="UP000596079">
    <property type="component" value="Chromosome"/>
</dbReference>
<dbReference type="Pfam" id="PF01420">
    <property type="entry name" value="Methylase_S"/>
    <property type="match status" value="2"/>
</dbReference>
<dbReference type="Gene3D" id="3.90.220.20">
    <property type="entry name" value="DNA methylase specificity domains"/>
    <property type="match status" value="2"/>
</dbReference>
<dbReference type="PANTHER" id="PTHR43140">
    <property type="entry name" value="TYPE-1 RESTRICTION ENZYME ECOKI SPECIFICITY PROTEIN"/>
    <property type="match status" value="1"/>
</dbReference>
<evidence type="ECO:0000259" key="4">
    <source>
        <dbReference type="Pfam" id="PF01420"/>
    </source>
</evidence>
<dbReference type="RefSeq" id="WP_166137322.1">
    <property type="nucleotide sequence ID" value="NZ_CP060811.1"/>
</dbReference>
<dbReference type="GO" id="GO:0004519">
    <property type="term" value="F:endonuclease activity"/>
    <property type="evidence" value="ECO:0007669"/>
    <property type="project" value="UniProtKB-KW"/>
</dbReference>
<gene>
    <name evidence="5" type="ORF">IAQ69_05450</name>
</gene>
<dbReference type="GO" id="GO:0009307">
    <property type="term" value="P:DNA restriction-modification system"/>
    <property type="evidence" value="ECO:0007669"/>
    <property type="project" value="UniProtKB-KW"/>
</dbReference>
<keyword evidence="5" id="KW-0378">Hydrolase</keyword>
<evidence type="ECO:0000256" key="1">
    <source>
        <dbReference type="ARBA" id="ARBA00010923"/>
    </source>
</evidence>
<organism evidence="5 6">
    <name type="scientific">Acinetobacter variabilis</name>
    <dbReference type="NCBI Taxonomy" id="70346"/>
    <lineage>
        <taxon>Bacteria</taxon>
        <taxon>Pseudomonadati</taxon>
        <taxon>Pseudomonadota</taxon>
        <taxon>Gammaproteobacteria</taxon>
        <taxon>Moraxellales</taxon>
        <taxon>Moraxellaceae</taxon>
        <taxon>Acinetobacter</taxon>
    </lineage>
</organism>
<feature type="domain" description="Type I restriction modification DNA specificity" evidence="4">
    <location>
        <begin position="7"/>
        <end position="174"/>
    </location>
</feature>
<dbReference type="SUPFAM" id="SSF116734">
    <property type="entry name" value="DNA methylase specificity domain"/>
    <property type="match status" value="2"/>
</dbReference>
<dbReference type="InterPro" id="IPR051212">
    <property type="entry name" value="Type-I_RE_S_subunit"/>
</dbReference>
<dbReference type="EMBL" id="CP060811">
    <property type="protein sequence ID" value="QQN89107.1"/>
    <property type="molecule type" value="Genomic_DNA"/>
</dbReference>
<keyword evidence="3" id="KW-0238">DNA-binding</keyword>
<dbReference type="InterPro" id="IPR000055">
    <property type="entry name" value="Restrct_endonuc_typeI_TRD"/>
</dbReference>
<protein>
    <submittedName>
        <fullName evidence="5">Restriction endonuclease subunit S</fullName>
    </submittedName>
</protein>
<keyword evidence="5" id="KW-0255">Endonuclease</keyword>
<dbReference type="InterPro" id="IPR044946">
    <property type="entry name" value="Restrct_endonuc_typeI_TRD_sf"/>
</dbReference>
<evidence type="ECO:0000313" key="6">
    <source>
        <dbReference type="Proteomes" id="UP000596079"/>
    </source>
</evidence>
<reference evidence="5 6" key="1">
    <citation type="submission" date="2020-08" db="EMBL/GenBank/DDBJ databases">
        <title>Emergence of ISAba1-mediated novel tet(X) in Acinetobacter variabilis from a chicken farm.</title>
        <authorList>
            <person name="Peng K."/>
            <person name="Li R."/>
        </authorList>
    </citation>
    <scope>NUCLEOTIDE SEQUENCE [LARGE SCALE GENOMIC DNA]</scope>
    <source>
        <strain evidence="5 6">XM9F202-2</strain>
    </source>
</reference>
<dbReference type="GO" id="GO:0003677">
    <property type="term" value="F:DNA binding"/>
    <property type="evidence" value="ECO:0007669"/>
    <property type="project" value="UniProtKB-KW"/>
</dbReference>
<dbReference type="REBASE" id="458160">
    <property type="entry name" value="S.Ava2022ORF5445P"/>
</dbReference>
<dbReference type="AlphaFoldDB" id="A0A7T7WLE2"/>
<dbReference type="PANTHER" id="PTHR43140:SF1">
    <property type="entry name" value="TYPE I RESTRICTION ENZYME ECOKI SPECIFICITY SUBUNIT"/>
    <property type="match status" value="1"/>
</dbReference>
<keyword evidence="5" id="KW-0540">Nuclease</keyword>
<evidence type="ECO:0000256" key="3">
    <source>
        <dbReference type="ARBA" id="ARBA00023125"/>
    </source>
</evidence>